<evidence type="ECO:0000259" key="2">
    <source>
        <dbReference type="PROSITE" id="PS50181"/>
    </source>
</evidence>
<dbReference type="InterPro" id="IPR036047">
    <property type="entry name" value="F-box-like_dom_sf"/>
</dbReference>
<gene>
    <name evidence="3" type="ORF">A1Q1_05776</name>
</gene>
<dbReference type="KEGG" id="tasa:A1Q1_05776"/>
<dbReference type="AlphaFoldDB" id="J6ESC6"/>
<dbReference type="SUPFAM" id="SSF81383">
    <property type="entry name" value="F-box domain"/>
    <property type="match status" value="1"/>
</dbReference>
<evidence type="ECO:0000313" key="3">
    <source>
        <dbReference type="EMBL" id="EJT45627.1"/>
    </source>
</evidence>
<name>J6ESC6_TRIAS</name>
<feature type="region of interest" description="Disordered" evidence="1">
    <location>
        <begin position="1"/>
        <end position="21"/>
    </location>
</feature>
<dbReference type="InterPro" id="IPR001810">
    <property type="entry name" value="F-box_dom"/>
</dbReference>
<evidence type="ECO:0000313" key="4">
    <source>
        <dbReference type="Proteomes" id="UP000002748"/>
    </source>
</evidence>
<comment type="caution">
    <text evidence="3">The sequence shown here is derived from an EMBL/GenBank/DDBJ whole genome shotgun (WGS) entry which is preliminary data.</text>
</comment>
<feature type="compositionally biased region" description="Polar residues" evidence="1">
    <location>
        <begin position="1"/>
        <end position="13"/>
    </location>
</feature>
<sequence length="156" mass="17627">MTVPQTTCHNHPTGSGVDGQSAATVPALPAELLFKAFEHLNVNDLRRIVKVNSFFRLVAQPLTYRHGVFTQFGPLFPGANNAAPFLKNPNIDSPHLTEDEQHLLASRVRRLDVSLHSSEMCRAFYYLIPNKLKFDLDVLSMSLKGFGWFRSDDEWD</sequence>
<organism evidence="3 4">
    <name type="scientific">Trichosporon asahii var. asahii (strain ATCC 90039 / CBS 2479 / JCM 2466 / KCTC 7840 / NBRC 103889/ NCYC 2677 / UAMH 7654)</name>
    <name type="common">Yeast</name>
    <dbReference type="NCBI Taxonomy" id="1186058"/>
    <lineage>
        <taxon>Eukaryota</taxon>
        <taxon>Fungi</taxon>
        <taxon>Dikarya</taxon>
        <taxon>Basidiomycota</taxon>
        <taxon>Agaricomycotina</taxon>
        <taxon>Tremellomycetes</taxon>
        <taxon>Trichosporonales</taxon>
        <taxon>Trichosporonaceae</taxon>
        <taxon>Trichosporon</taxon>
    </lineage>
</organism>
<dbReference type="HOGENOM" id="CLU_1687970_0_0_1"/>
<dbReference type="RefSeq" id="XP_014176460.1">
    <property type="nucleotide sequence ID" value="XM_014320985.1"/>
</dbReference>
<dbReference type="GeneID" id="25989288"/>
<proteinExistence type="predicted"/>
<dbReference type="Proteomes" id="UP000002748">
    <property type="component" value="Unassembled WGS sequence"/>
</dbReference>
<feature type="domain" description="F-box" evidence="2">
    <location>
        <begin position="22"/>
        <end position="72"/>
    </location>
</feature>
<accession>J6ESC6</accession>
<dbReference type="EMBL" id="ALBS01000322">
    <property type="protein sequence ID" value="EJT45627.1"/>
    <property type="molecule type" value="Genomic_DNA"/>
</dbReference>
<dbReference type="PROSITE" id="PS50181">
    <property type="entry name" value="FBOX"/>
    <property type="match status" value="1"/>
</dbReference>
<evidence type="ECO:0000256" key="1">
    <source>
        <dbReference type="SAM" id="MobiDB-lite"/>
    </source>
</evidence>
<protein>
    <recommendedName>
        <fullName evidence="2">F-box domain-containing protein</fullName>
    </recommendedName>
</protein>
<reference evidence="3 4" key="1">
    <citation type="journal article" date="2012" name="Eukaryot. Cell">
        <title>Draft genome sequence of CBS 2479, the standard type strain of Trichosporon asahii.</title>
        <authorList>
            <person name="Yang R.Y."/>
            <person name="Li H.T."/>
            <person name="Zhu H."/>
            <person name="Zhou G.P."/>
            <person name="Wang M."/>
            <person name="Wang L."/>
        </authorList>
    </citation>
    <scope>NUCLEOTIDE SEQUENCE [LARGE SCALE GENOMIC DNA]</scope>
    <source>
        <strain evidence="4">ATCC 90039 / CBS 2479 / JCM 2466 / KCTC 7840 / NCYC 2677 / UAMH 7654</strain>
    </source>
</reference>
<dbReference type="VEuPathDB" id="FungiDB:A1Q1_05776"/>